<dbReference type="AlphaFoldDB" id="A0A8J5IDH0"/>
<gene>
    <name evidence="1" type="ORF">JG688_00017643</name>
</gene>
<accession>A0A8J5IDH0</accession>
<dbReference type="Proteomes" id="UP000709295">
    <property type="component" value="Unassembled WGS sequence"/>
</dbReference>
<sequence>MRTPNVFKSLRDLFQANKFVLEESIFGGALEEIVIVAILREGGVEMQVCDSGAELRPLYARRRESER</sequence>
<protein>
    <submittedName>
        <fullName evidence="1">Uncharacterized protein</fullName>
    </submittedName>
</protein>
<dbReference type="EMBL" id="JAENGY010002740">
    <property type="protein sequence ID" value="KAG6943360.1"/>
    <property type="molecule type" value="Genomic_DNA"/>
</dbReference>
<evidence type="ECO:0000313" key="1">
    <source>
        <dbReference type="EMBL" id="KAG6943360.1"/>
    </source>
</evidence>
<name>A0A8J5IDH0_9STRA</name>
<organism evidence="1 2">
    <name type="scientific">Phytophthora aleatoria</name>
    <dbReference type="NCBI Taxonomy" id="2496075"/>
    <lineage>
        <taxon>Eukaryota</taxon>
        <taxon>Sar</taxon>
        <taxon>Stramenopiles</taxon>
        <taxon>Oomycota</taxon>
        <taxon>Peronosporomycetes</taxon>
        <taxon>Peronosporales</taxon>
        <taxon>Peronosporaceae</taxon>
        <taxon>Phytophthora</taxon>
    </lineage>
</organism>
<evidence type="ECO:0000313" key="2">
    <source>
        <dbReference type="Proteomes" id="UP000709295"/>
    </source>
</evidence>
<reference evidence="1" key="1">
    <citation type="submission" date="2021-01" db="EMBL/GenBank/DDBJ databases">
        <title>Phytophthora aleatoria, a newly-described species from Pinus radiata is distinct from Phytophthora cactorum isolates based on comparative genomics.</title>
        <authorList>
            <person name="Mcdougal R."/>
            <person name="Panda P."/>
            <person name="Williams N."/>
            <person name="Studholme D.J."/>
        </authorList>
    </citation>
    <scope>NUCLEOTIDE SEQUENCE</scope>
    <source>
        <strain evidence="1">NZFS 4037</strain>
    </source>
</reference>
<proteinExistence type="predicted"/>
<comment type="caution">
    <text evidence="1">The sequence shown here is derived from an EMBL/GenBank/DDBJ whole genome shotgun (WGS) entry which is preliminary data.</text>
</comment>
<keyword evidence="2" id="KW-1185">Reference proteome</keyword>